<gene>
    <name evidence="3" type="ORF">AWC38_SpisGene8879</name>
</gene>
<reference evidence="4" key="1">
    <citation type="journal article" date="2017" name="bioRxiv">
        <title>Comparative analysis of the genomes of Stylophora pistillata and Acropora digitifera provides evidence for extensive differences between species of corals.</title>
        <authorList>
            <person name="Voolstra C.R."/>
            <person name="Li Y."/>
            <person name="Liew Y.J."/>
            <person name="Baumgarten S."/>
            <person name="Zoccola D."/>
            <person name="Flot J.-F."/>
            <person name="Tambutte S."/>
            <person name="Allemand D."/>
            <person name="Aranda M."/>
        </authorList>
    </citation>
    <scope>NUCLEOTIDE SEQUENCE [LARGE SCALE GENOMIC DNA]</scope>
</reference>
<accession>A0A2B4SCY2</accession>
<evidence type="ECO:0000313" key="3">
    <source>
        <dbReference type="EMBL" id="PFX26438.1"/>
    </source>
</evidence>
<protein>
    <recommendedName>
        <fullName evidence="2">GIY-YIG domain-containing protein</fullName>
    </recommendedName>
</protein>
<proteinExistence type="predicted"/>
<sequence length="569" mass="64625">MAKVRRKRETSRLKGLEAKGWKHWVKAIVPRKARRTEPRGDSQVGFMCTNIRSAIPARQCGIYEWRAKGKSARQPNYIVYVGSTCRGKPGALRRRIIEYCTDGSHKKDLMNEALRKGYELWVRVKTSRGTDNAQELENELLKNNLWLQKSLYKDWLREVKGDKHKARCIVCMKDVDISSMGESALTSHLKGKKHQTLTSQKRSLASVPDFFGVSSQQPATTSDDAKEVSKSASSESGEHNTLNPTKSSTTSSSGSSVMERIVTRDETLKAEILWALKVIMSHYSYKSCEGTSKLFQAMFPDSRIASQFTCGEKKCAYLICFGLAPHFKQLLKDVVKKEEAYVLMFDESLNSVCQSKQMDIHIRSWNHDKHEVESRYYTSVFMGHGTAEDMLSHFRSGIEGIPLKKVYQLSMDGPNVNWKFYSMLTDEAKREHNSHMLNIGSCGLHILHGAFKDGAVASGWQLDRLFSSLHWLFQDSPARREDYTKVTGNSLFALKFCKHRWLENVLVAERTQSMWDSVVKYVQSARAGKVPQPQNKSFETVQEFVADPFTTAKVAFFLSVAKQVTDLCS</sequence>
<dbReference type="AlphaFoldDB" id="A0A2B4SCY2"/>
<dbReference type="EMBL" id="LSMT01000126">
    <property type="protein sequence ID" value="PFX26438.1"/>
    <property type="molecule type" value="Genomic_DNA"/>
</dbReference>
<dbReference type="PROSITE" id="PS50164">
    <property type="entry name" value="GIY_YIG"/>
    <property type="match status" value="1"/>
</dbReference>
<name>A0A2B4SCY2_STYPI</name>
<dbReference type="PANTHER" id="PTHR37162:SF11">
    <property type="match status" value="1"/>
</dbReference>
<comment type="caution">
    <text evidence="3">The sequence shown here is derived from an EMBL/GenBank/DDBJ whole genome shotgun (WGS) entry which is preliminary data.</text>
</comment>
<feature type="region of interest" description="Disordered" evidence="1">
    <location>
        <begin position="212"/>
        <end position="258"/>
    </location>
</feature>
<dbReference type="PANTHER" id="PTHR37162">
    <property type="entry name" value="HAT FAMILY DIMERISATION DOMAINCONTAINING PROTEIN-RELATED"/>
    <property type="match status" value="1"/>
</dbReference>
<evidence type="ECO:0000313" key="4">
    <source>
        <dbReference type="Proteomes" id="UP000225706"/>
    </source>
</evidence>
<keyword evidence="4" id="KW-1185">Reference proteome</keyword>
<feature type="domain" description="GIY-YIG" evidence="2">
    <location>
        <begin position="58"/>
        <end position="154"/>
    </location>
</feature>
<dbReference type="InterPro" id="IPR000305">
    <property type="entry name" value="GIY-YIG_endonuc"/>
</dbReference>
<organism evidence="3 4">
    <name type="scientific">Stylophora pistillata</name>
    <name type="common">Smooth cauliflower coral</name>
    <dbReference type="NCBI Taxonomy" id="50429"/>
    <lineage>
        <taxon>Eukaryota</taxon>
        <taxon>Metazoa</taxon>
        <taxon>Cnidaria</taxon>
        <taxon>Anthozoa</taxon>
        <taxon>Hexacorallia</taxon>
        <taxon>Scleractinia</taxon>
        <taxon>Astrocoeniina</taxon>
        <taxon>Pocilloporidae</taxon>
        <taxon>Stylophora</taxon>
    </lineage>
</organism>
<dbReference type="OrthoDB" id="5954038at2759"/>
<feature type="compositionally biased region" description="Low complexity" evidence="1">
    <location>
        <begin position="245"/>
        <end position="256"/>
    </location>
</feature>
<evidence type="ECO:0000259" key="2">
    <source>
        <dbReference type="PROSITE" id="PS50164"/>
    </source>
</evidence>
<evidence type="ECO:0000256" key="1">
    <source>
        <dbReference type="SAM" id="MobiDB-lite"/>
    </source>
</evidence>
<dbReference type="Proteomes" id="UP000225706">
    <property type="component" value="Unassembled WGS sequence"/>
</dbReference>